<protein>
    <recommendedName>
        <fullName evidence="1">FlgD/Vpr Ig-like domain-containing protein</fullName>
    </recommendedName>
</protein>
<dbReference type="Proteomes" id="UP000230859">
    <property type="component" value="Unassembled WGS sequence"/>
</dbReference>
<dbReference type="Pfam" id="PF13860">
    <property type="entry name" value="FlgD_ig"/>
    <property type="match status" value="1"/>
</dbReference>
<evidence type="ECO:0000313" key="3">
    <source>
        <dbReference type="Proteomes" id="UP000230859"/>
    </source>
</evidence>
<dbReference type="Gene3D" id="2.60.40.4070">
    <property type="match status" value="1"/>
</dbReference>
<organism evidence="2 3">
    <name type="scientific">Candidatus Abzuiibacterium crystallinum</name>
    <dbReference type="NCBI Taxonomy" id="1974748"/>
    <lineage>
        <taxon>Bacteria</taxon>
        <taxon>Pseudomonadati</taxon>
        <taxon>Candidatus Omnitrophota</taxon>
        <taxon>Candidatus Abzuiibacterium</taxon>
    </lineage>
</organism>
<evidence type="ECO:0000259" key="1">
    <source>
        <dbReference type="Pfam" id="PF13860"/>
    </source>
</evidence>
<reference evidence="2 3" key="1">
    <citation type="submission" date="2017-09" db="EMBL/GenBank/DDBJ databases">
        <title>Depth-based differentiation of microbial function through sediment-hosted aquifers and enrichment of novel symbionts in the deep terrestrial subsurface.</title>
        <authorList>
            <person name="Probst A.J."/>
            <person name="Ladd B."/>
            <person name="Jarett J.K."/>
            <person name="Geller-Mcgrath D.E."/>
            <person name="Sieber C.M."/>
            <person name="Emerson J.B."/>
            <person name="Anantharaman K."/>
            <person name="Thomas B.C."/>
            <person name="Malmstrom R."/>
            <person name="Stieglmeier M."/>
            <person name="Klingl A."/>
            <person name="Woyke T."/>
            <person name="Ryan C.M."/>
            <person name="Banfield J.F."/>
        </authorList>
    </citation>
    <scope>NUCLEOTIDE SEQUENCE [LARGE SCALE GENOMIC DNA]</scope>
    <source>
        <strain evidence="2">CG11_big_fil_rev_8_21_14_0_20_45_26</strain>
    </source>
</reference>
<dbReference type="EMBL" id="PCVY01000057">
    <property type="protein sequence ID" value="PIQ85953.1"/>
    <property type="molecule type" value="Genomic_DNA"/>
</dbReference>
<name>A0A2H0LNE2_9BACT</name>
<dbReference type="AlphaFoldDB" id="A0A2H0LNE2"/>
<dbReference type="InterPro" id="IPR025965">
    <property type="entry name" value="FlgD/Vpr_Ig-like"/>
</dbReference>
<sequence>MIYRRYFIVLALLINGTVCYAKPPLQVSRVSVIPKTIDFSKNEKTSINYYLSDDAFVNITFKDENENVLYTKQLGKKTQGGQVFEWDGMDAENKAVTTDVVLFNINARTEDGRYAHFDPSAETAGRPLANFELTLDEETGKINYVLSHAARVRLRAGLKQGVFLNTLYDWQPQEAGRHELIWDGLDNSGEIDLLAHKGNNLNMNAYSLADNSIIMKGIEIKYQKPDSIFHPNLPGQHMHYRHPRIDCHEPRFSLDFPVQHGRDADGVPVFKGHVPVRVMIDEKDAARLGANPYEVMVYLDTQFLYEEEQALTPSTYYADVSNLNPGHHLLTVNVLTYDDHVGTQTVKFKVLNDANEPSF</sequence>
<accession>A0A2H0LNE2</accession>
<evidence type="ECO:0000313" key="2">
    <source>
        <dbReference type="EMBL" id="PIQ85953.1"/>
    </source>
</evidence>
<proteinExistence type="predicted"/>
<gene>
    <name evidence="2" type="ORF">COV74_06695</name>
</gene>
<comment type="caution">
    <text evidence="2">The sequence shown here is derived from an EMBL/GenBank/DDBJ whole genome shotgun (WGS) entry which is preliminary data.</text>
</comment>
<feature type="domain" description="FlgD/Vpr Ig-like" evidence="1">
    <location>
        <begin position="37"/>
        <end position="97"/>
    </location>
</feature>